<dbReference type="InterPro" id="IPR011763">
    <property type="entry name" value="COA_CT_C"/>
</dbReference>
<comment type="catalytic activity">
    <reaction evidence="6">
        <text>butanoyl-CoA + hydrogencarbonate + ATP = (2S)-ethylmalonyl-CoA + ADP + phosphate + H(+)</text>
        <dbReference type="Rhea" id="RHEA:59520"/>
        <dbReference type="ChEBI" id="CHEBI:15378"/>
        <dbReference type="ChEBI" id="CHEBI:17544"/>
        <dbReference type="ChEBI" id="CHEBI:30616"/>
        <dbReference type="ChEBI" id="CHEBI:43474"/>
        <dbReference type="ChEBI" id="CHEBI:57371"/>
        <dbReference type="ChEBI" id="CHEBI:60909"/>
        <dbReference type="ChEBI" id="CHEBI:456216"/>
    </reaction>
    <physiologicalReaction direction="left-to-right" evidence="6">
        <dbReference type="Rhea" id="RHEA:59521"/>
    </physiologicalReaction>
</comment>
<dbReference type="Proteomes" id="UP000504638">
    <property type="component" value="Unplaced"/>
</dbReference>
<comment type="catalytic activity">
    <reaction evidence="7">
        <text>propanoyl-CoA + hydrogencarbonate + ATP = (S)-methylmalonyl-CoA + ADP + phosphate + H(+)</text>
        <dbReference type="Rhea" id="RHEA:23720"/>
        <dbReference type="ChEBI" id="CHEBI:15378"/>
        <dbReference type="ChEBI" id="CHEBI:17544"/>
        <dbReference type="ChEBI" id="CHEBI:30616"/>
        <dbReference type="ChEBI" id="CHEBI:43474"/>
        <dbReference type="ChEBI" id="CHEBI:57327"/>
        <dbReference type="ChEBI" id="CHEBI:57392"/>
        <dbReference type="ChEBI" id="CHEBI:456216"/>
        <dbReference type="EC" id="6.4.1.3"/>
    </reaction>
    <physiologicalReaction direction="left-to-right" evidence="7">
        <dbReference type="Rhea" id="RHEA:23721"/>
    </physiologicalReaction>
</comment>
<sequence length="581" mass="63112">MTNKDVPPPPSTATSRLSQITSHISPSSSSTTPSPPADWSDVLSELAHVRTLAQTPQADTTGYQRHKQAGKLWVRERIELLVDRGSFREVGSAAGSATWRKKWSGEEVTEKGLGVVEGEKEVVDGFTASNNVQGFGKVGGRKVLLTADDFTLRAGHADGALMPKTLYMEKLCLHLKLPMVKLVDGASGGGSITTYRQFQGTYLPDLELLKWVVKELDQGIPQVAAVVGPAVGLGAARAAVSHFSVIAADIGSLFNAGPKIVEGATFEEDLSFADLGGPGIHCANGVIDNVAPDEKGCYEQIARFLSYVPNHGGVLPPVIKNDDAPNRHCPELRTAIPRRAQRMYEVRNIIKEAVDRDTFFEIGPHWGKTIVVGLARMAGRTVGIFANDAMNNAGALDSAGSQKYDKHIRLCDCMGIPIVQFIDIPGFAIGTVAEKGGVMKWGLEMYKTLFGSTIPIFSVVIRRCYGIGGSILADCRDPNCRVAWPSGNWGSIPLDGGIEVNHRAELKRAGDKKPEVYAHLEAEYMNLQNPVRTANRFSIEEIIDPADTRSVVCAWTKHMYEHNLVTRLEQRAAGFIKPSFR</sequence>
<dbReference type="GeneID" id="54421314"/>
<evidence type="ECO:0000256" key="8">
    <source>
        <dbReference type="SAM" id="MobiDB-lite"/>
    </source>
</evidence>
<comment type="subunit">
    <text evidence="3">The holoenzyme is a dodecamer composed of 6 PCCA/alpha subunits and 6 PCCB/beta subunits.</text>
</comment>
<dbReference type="GO" id="GO:0006552">
    <property type="term" value="P:L-leucine catabolic process"/>
    <property type="evidence" value="ECO:0007669"/>
    <property type="project" value="UniProtKB-UniPathway"/>
</dbReference>
<dbReference type="PANTHER" id="PTHR43842">
    <property type="entry name" value="PROPIONYL-COA CARBOXYLASE BETA CHAIN"/>
    <property type="match status" value="1"/>
</dbReference>
<dbReference type="InterPro" id="IPR051047">
    <property type="entry name" value="AccD/PCCB"/>
</dbReference>
<keyword evidence="12" id="KW-1185">Reference proteome</keyword>
<reference evidence="13" key="2">
    <citation type="submission" date="2020-04" db="EMBL/GenBank/DDBJ databases">
        <authorList>
            <consortium name="NCBI Genome Project"/>
        </authorList>
    </citation>
    <scope>NUCLEOTIDE SEQUENCE</scope>
    <source>
        <strain evidence="13">CBS 781.70</strain>
    </source>
</reference>
<dbReference type="EC" id="6.4.1.3" evidence="2"/>
<name>A0A6G1G0A0_9PEZI</name>
<dbReference type="InterPro" id="IPR011762">
    <property type="entry name" value="COA_CT_N"/>
</dbReference>
<evidence type="ECO:0000313" key="11">
    <source>
        <dbReference type="EMBL" id="KAF1811448.1"/>
    </source>
</evidence>
<feature type="region of interest" description="Disordered" evidence="8">
    <location>
        <begin position="1"/>
        <end position="40"/>
    </location>
</feature>
<dbReference type="PANTHER" id="PTHR43842:SF2">
    <property type="entry name" value="PROPIONYL-COA CARBOXYLASE BETA CHAIN, MITOCHONDRIAL"/>
    <property type="match status" value="1"/>
</dbReference>
<feature type="domain" description="CoA carboxyltransferase C-terminal" evidence="10">
    <location>
        <begin position="324"/>
        <end position="570"/>
    </location>
</feature>
<evidence type="ECO:0000259" key="9">
    <source>
        <dbReference type="PROSITE" id="PS50980"/>
    </source>
</evidence>
<dbReference type="PROSITE" id="PS50989">
    <property type="entry name" value="COA_CT_CTER"/>
    <property type="match status" value="1"/>
</dbReference>
<evidence type="ECO:0000256" key="1">
    <source>
        <dbReference type="ARBA" id="ARBA00005060"/>
    </source>
</evidence>
<reference evidence="11 13" key="1">
    <citation type="submission" date="2020-01" db="EMBL/GenBank/DDBJ databases">
        <authorList>
            <consortium name="DOE Joint Genome Institute"/>
            <person name="Haridas S."/>
            <person name="Albert R."/>
            <person name="Binder M."/>
            <person name="Bloem J."/>
            <person name="Labutti K."/>
            <person name="Salamov A."/>
            <person name="Andreopoulos B."/>
            <person name="Baker S.E."/>
            <person name="Barry K."/>
            <person name="Bills G."/>
            <person name="Bluhm B.H."/>
            <person name="Cannon C."/>
            <person name="Castanera R."/>
            <person name="Culley D.E."/>
            <person name="Daum C."/>
            <person name="Ezra D."/>
            <person name="Gonzalez J.B."/>
            <person name="Henrissat B."/>
            <person name="Kuo A."/>
            <person name="Liang C."/>
            <person name="Lipzen A."/>
            <person name="Lutzoni F."/>
            <person name="Magnuson J."/>
            <person name="Mondo S."/>
            <person name="Nolan M."/>
            <person name="Ohm R."/>
            <person name="Pangilinan J."/>
            <person name="Park H.-J."/>
            <person name="Ramirez L."/>
            <person name="Alfaro M."/>
            <person name="Sun H."/>
            <person name="Tritt A."/>
            <person name="Yoshinaga Y."/>
            <person name="Zwiers L.-H."/>
            <person name="Turgeon B.G."/>
            <person name="Goodwin S.B."/>
            <person name="Spatafora J.W."/>
            <person name="Crous P.W."/>
            <person name="Grigoriev I.V."/>
        </authorList>
    </citation>
    <scope>NUCLEOTIDE SEQUENCE</scope>
    <source>
        <strain evidence="11 13">CBS 781.70</strain>
    </source>
</reference>
<evidence type="ECO:0000256" key="5">
    <source>
        <dbReference type="ARBA" id="ARBA00042797"/>
    </source>
</evidence>
<evidence type="ECO:0000256" key="6">
    <source>
        <dbReference type="ARBA" id="ARBA00048208"/>
    </source>
</evidence>
<evidence type="ECO:0000256" key="7">
    <source>
        <dbReference type="ARBA" id="ARBA00049495"/>
    </source>
</evidence>
<dbReference type="Pfam" id="PF01039">
    <property type="entry name" value="Carboxyl_trans"/>
    <property type="match status" value="1"/>
</dbReference>
<dbReference type="EMBL" id="ML975161">
    <property type="protein sequence ID" value="KAF1811448.1"/>
    <property type="molecule type" value="Genomic_DNA"/>
</dbReference>
<protein>
    <recommendedName>
        <fullName evidence="4">Propionyl-CoA carboxylase beta chain, mitochondrial</fullName>
        <ecNumber evidence="2">6.4.1.3</ecNumber>
    </recommendedName>
    <alternativeName>
        <fullName evidence="5">Propanoyl-CoA:carbon dioxide ligase subunit beta</fullName>
    </alternativeName>
</protein>
<dbReference type="RefSeq" id="XP_033533079.1">
    <property type="nucleotide sequence ID" value="XM_033680744.1"/>
</dbReference>
<evidence type="ECO:0000313" key="13">
    <source>
        <dbReference type="RefSeq" id="XP_033533079.1"/>
    </source>
</evidence>
<reference evidence="13" key="3">
    <citation type="submission" date="2025-04" db="UniProtKB">
        <authorList>
            <consortium name="RefSeq"/>
        </authorList>
    </citation>
    <scope>IDENTIFICATION</scope>
    <source>
        <strain evidence="13">CBS 781.70</strain>
    </source>
</reference>
<dbReference type="InterPro" id="IPR029045">
    <property type="entry name" value="ClpP/crotonase-like_dom_sf"/>
</dbReference>
<evidence type="ECO:0000313" key="12">
    <source>
        <dbReference type="Proteomes" id="UP000504638"/>
    </source>
</evidence>
<evidence type="ECO:0000256" key="4">
    <source>
        <dbReference type="ARBA" id="ARBA00041138"/>
    </source>
</evidence>
<dbReference type="Gene3D" id="3.90.226.10">
    <property type="entry name" value="2-enoyl-CoA Hydratase, Chain A, domain 1"/>
    <property type="match status" value="2"/>
</dbReference>
<feature type="domain" description="CoA carboxyltransferase N-terminal" evidence="9">
    <location>
        <begin position="36"/>
        <end position="320"/>
    </location>
</feature>
<dbReference type="SUPFAM" id="SSF52096">
    <property type="entry name" value="ClpP/crotonase"/>
    <property type="match status" value="2"/>
</dbReference>
<feature type="compositionally biased region" description="Polar residues" evidence="8">
    <location>
        <begin position="12"/>
        <end position="24"/>
    </location>
</feature>
<dbReference type="InterPro" id="IPR034733">
    <property type="entry name" value="AcCoA_carboxyl_beta"/>
</dbReference>
<dbReference type="PROSITE" id="PS50980">
    <property type="entry name" value="COA_CT_NTER"/>
    <property type="match status" value="1"/>
</dbReference>
<dbReference type="OrthoDB" id="439921at2759"/>
<gene>
    <name evidence="11 13" type="ORF">P152DRAFT_467100</name>
</gene>
<evidence type="ECO:0000259" key="10">
    <source>
        <dbReference type="PROSITE" id="PS50989"/>
    </source>
</evidence>
<feature type="compositionally biased region" description="Pro residues" evidence="8">
    <location>
        <begin position="1"/>
        <end position="11"/>
    </location>
</feature>
<evidence type="ECO:0000256" key="2">
    <source>
        <dbReference type="ARBA" id="ARBA00013050"/>
    </source>
</evidence>
<dbReference type="GO" id="GO:0004658">
    <property type="term" value="F:propionyl-CoA carboxylase activity"/>
    <property type="evidence" value="ECO:0007669"/>
    <property type="project" value="UniProtKB-EC"/>
</dbReference>
<dbReference type="UniPathway" id="UPA00363">
    <property type="reaction ID" value="UER00861"/>
</dbReference>
<evidence type="ECO:0000256" key="3">
    <source>
        <dbReference type="ARBA" id="ARBA00038567"/>
    </source>
</evidence>
<dbReference type="AlphaFoldDB" id="A0A6G1G0A0"/>
<organism evidence="11">
    <name type="scientific">Eremomyces bilateralis CBS 781.70</name>
    <dbReference type="NCBI Taxonomy" id="1392243"/>
    <lineage>
        <taxon>Eukaryota</taxon>
        <taxon>Fungi</taxon>
        <taxon>Dikarya</taxon>
        <taxon>Ascomycota</taxon>
        <taxon>Pezizomycotina</taxon>
        <taxon>Dothideomycetes</taxon>
        <taxon>Dothideomycetes incertae sedis</taxon>
        <taxon>Eremomycetales</taxon>
        <taxon>Eremomycetaceae</taxon>
        <taxon>Eremomyces</taxon>
    </lineage>
</organism>
<accession>A0A6G1G0A0</accession>
<proteinExistence type="predicted"/>
<comment type="pathway">
    <text evidence="1">Metabolic intermediate metabolism; propanoyl-CoA degradation; succinyl-CoA from propanoyl-CoA: step 1/3.</text>
</comment>